<dbReference type="Proteomes" id="UP000276776">
    <property type="component" value="Unassembled WGS sequence"/>
</dbReference>
<reference evidence="4" key="1">
    <citation type="submission" date="2017-02" db="UniProtKB">
        <authorList>
            <consortium name="WormBaseParasite"/>
        </authorList>
    </citation>
    <scope>IDENTIFICATION</scope>
</reference>
<keyword evidence="3" id="KW-1185">Reference proteome</keyword>
<gene>
    <name evidence="2" type="ORF">TCLT_LOCUS7656</name>
</gene>
<reference evidence="2 3" key="2">
    <citation type="submission" date="2018-11" db="EMBL/GenBank/DDBJ databases">
        <authorList>
            <consortium name="Pathogen Informatics"/>
        </authorList>
    </citation>
    <scope>NUCLEOTIDE SEQUENCE [LARGE SCALE GENOMIC DNA]</scope>
</reference>
<dbReference type="WBParaSite" id="TCLT_0000766701-mRNA-1">
    <property type="protein sequence ID" value="TCLT_0000766701-mRNA-1"/>
    <property type="gene ID" value="TCLT_0000766701"/>
</dbReference>
<name>A0A0N5D3Z0_THECL</name>
<organism evidence="4">
    <name type="scientific">Thelazia callipaeda</name>
    <name type="common">Oriental eyeworm</name>
    <name type="synonym">Parasitic nematode</name>
    <dbReference type="NCBI Taxonomy" id="103827"/>
    <lineage>
        <taxon>Eukaryota</taxon>
        <taxon>Metazoa</taxon>
        <taxon>Ecdysozoa</taxon>
        <taxon>Nematoda</taxon>
        <taxon>Chromadorea</taxon>
        <taxon>Rhabditida</taxon>
        <taxon>Spirurina</taxon>
        <taxon>Spiruromorpha</taxon>
        <taxon>Thelazioidea</taxon>
        <taxon>Thelaziidae</taxon>
        <taxon>Thelazia</taxon>
    </lineage>
</organism>
<evidence type="ECO:0000313" key="4">
    <source>
        <dbReference type="WBParaSite" id="TCLT_0000766701-mRNA-1"/>
    </source>
</evidence>
<proteinExistence type="predicted"/>
<accession>A0A0N5D3Z0</accession>
<dbReference type="AlphaFoldDB" id="A0A0N5D3Z0"/>
<feature type="region of interest" description="Disordered" evidence="1">
    <location>
        <begin position="167"/>
        <end position="233"/>
    </location>
</feature>
<evidence type="ECO:0000313" key="2">
    <source>
        <dbReference type="EMBL" id="VDN05134.1"/>
    </source>
</evidence>
<evidence type="ECO:0000256" key="1">
    <source>
        <dbReference type="SAM" id="MobiDB-lite"/>
    </source>
</evidence>
<dbReference type="EMBL" id="UYYF01004532">
    <property type="protein sequence ID" value="VDN05134.1"/>
    <property type="molecule type" value="Genomic_DNA"/>
</dbReference>
<feature type="compositionally biased region" description="Basic and acidic residues" evidence="1">
    <location>
        <begin position="180"/>
        <end position="201"/>
    </location>
</feature>
<protein>
    <submittedName>
        <fullName evidence="2 4">Uncharacterized protein</fullName>
    </submittedName>
</protein>
<sequence>MNNQFRLKRSVHSQPPKMHIYEAIRFEAAMLSYLDEISRIKTNLAQQKMPEIIIPKKNNQSVVIVDSQNPSAIMEQTKNPESCNKSSAYSVKASRSPQMRKALFLEMNPRNEFLESVENFRRLSHSASSSSASADKRKKYSSFNQNFSTQNKVPLSSAKWRRHLYQSSLRFSKKKRSRGKNKDDTQEKLENRNTINKEENSIKNVGYPSGVRDKESKSIAETTLSASDKHKKKNRKFVTFASSSQSLTEGKNVVLENSEKIPISRQRRNAISRLTQTRPVAEPYKHSSNNALRIPVMSDLANRNSHFVSPQPMIVQSARQLPKDLKTPSERKRALHSATPKQLERLEEALRQYQVNPSVESEEYDKRGVVCITLIFFNFCLKFNLMHCFNDSKIA</sequence>
<evidence type="ECO:0000313" key="3">
    <source>
        <dbReference type="Proteomes" id="UP000276776"/>
    </source>
</evidence>